<comment type="caution">
    <text evidence="1">The sequence shown here is derived from an EMBL/GenBank/DDBJ whole genome shotgun (WGS) entry which is preliminary data.</text>
</comment>
<accession>A0A645F903</accession>
<dbReference type="AlphaFoldDB" id="A0A645F903"/>
<organism evidence="1">
    <name type="scientific">bioreactor metagenome</name>
    <dbReference type="NCBI Taxonomy" id="1076179"/>
    <lineage>
        <taxon>unclassified sequences</taxon>
        <taxon>metagenomes</taxon>
        <taxon>ecological metagenomes</taxon>
    </lineage>
</organism>
<proteinExistence type="predicted"/>
<name>A0A645F903_9ZZZZ</name>
<reference evidence="1" key="1">
    <citation type="submission" date="2019-08" db="EMBL/GenBank/DDBJ databases">
        <authorList>
            <person name="Kucharzyk K."/>
            <person name="Murdoch R.W."/>
            <person name="Higgins S."/>
            <person name="Loffler F."/>
        </authorList>
    </citation>
    <scope>NUCLEOTIDE SEQUENCE</scope>
</reference>
<evidence type="ECO:0000313" key="1">
    <source>
        <dbReference type="EMBL" id="MPN08943.1"/>
    </source>
</evidence>
<dbReference type="EMBL" id="VSSQ01055041">
    <property type="protein sequence ID" value="MPN08943.1"/>
    <property type="molecule type" value="Genomic_DNA"/>
</dbReference>
<dbReference type="SUPFAM" id="SSF53850">
    <property type="entry name" value="Periplasmic binding protein-like II"/>
    <property type="match status" value="1"/>
</dbReference>
<dbReference type="Gene3D" id="3.40.190.10">
    <property type="entry name" value="Periplasmic binding protein-like II"/>
    <property type="match status" value="2"/>
</dbReference>
<gene>
    <name evidence="1" type="ORF">SDC9_156231</name>
</gene>
<evidence type="ECO:0008006" key="2">
    <source>
        <dbReference type="Google" id="ProtNLM"/>
    </source>
</evidence>
<sequence length="84" mass="8922">MPAQEALVSSNILTSMNLVAGGFGFALLPAYAEAFSPRNVVSRPVTGEPPTLDLIMAHNLHADDRLASLMTLMDLVRDSVQALA</sequence>
<protein>
    <recommendedName>
        <fullName evidence="2">LysR substrate-binding domain-containing protein</fullName>
    </recommendedName>
</protein>